<comment type="caution">
    <text evidence="2">The sequence shown here is derived from an EMBL/GenBank/DDBJ whole genome shotgun (WGS) entry which is preliminary data.</text>
</comment>
<sequence length="308" mass="34941">MEWPTCCYSTVKYERLSILATIALIVANDPYSVVAAEIGANTVDILPFTGRMIRQKRWQIGISRKIGFDDHVLRKTVLGVYAASVGIRVAFVLGSTMSPRRAVNQRRAAEEDELDRRIDQAMNTRLGVELERRLDMFVDRLIERMGALMETRQEVDSKRGRVPNSIYDEDDREVKAVWEAINKRMDSQRKDRREARLKQKIEKYCASNQQMKTRMSDVSIKPITAAEYFESKFLPIIRSRAWANIDFQSSMKDVVKGGPGKIPDVGGPIASNHHFGEVTGTRATLPEGWLPAIRPLTSRVKDGRGRTA</sequence>
<gene>
    <name evidence="2" type="ORF">CRG98_042639</name>
</gene>
<dbReference type="Proteomes" id="UP000233551">
    <property type="component" value="Unassembled WGS sequence"/>
</dbReference>
<evidence type="ECO:0000313" key="2">
    <source>
        <dbReference type="EMBL" id="PKI36938.1"/>
    </source>
</evidence>
<proteinExistence type="predicted"/>
<accession>A0A2I0HZ23</accession>
<evidence type="ECO:0000259" key="1">
    <source>
        <dbReference type="Pfam" id="PF06424"/>
    </source>
</evidence>
<dbReference type="STRING" id="22663.A0A2I0HZ23"/>
<dbReference type="GO" id="GO:0000398">
    <property type="term" value="P:mRNA splicing, via spliceosome"/>
    <property type="evidence" value="ECO:0007669"/>
    <property type="project" value="InterPro"/>
</dbReference>
<keyword evidence="3" id="KW-1185">Reference proteome</keyword>
<dbReference type="AlphaFoldDB" id="A0A2I0HZ23"/>
<organism evidence="2 3">
    <name type="scientific">Punica granatum</name>
    <name type="common">Pomegranate</name>
    <dbReference type="NCBI Taxonomy" id="22663"/>
    <lineage>
        <taxon>Eukaryota</taxon>
        <taxon>Viridiplantae</taxon>
        <taxon>Streptophyta</taxon>
        <taxon>Embryophyta</taxon>
        <taxon>Tracheophyta</taxon>
        <taxon>Spermatophyta</taxon>
        <taxon>Magnoliopsida</taxon>
        <taxon>eudicotyledons</taxon>
        <taxon>Gunneridae</taxon>
        <taxon>Pentapetalae</taxon>
        <taxon>rosids</taxon>
        <taxon>malvids</taxon>
        <taxon>Myrtales</taxon>
        <taxon>Lythraceae</taxon>
        <taxon>Punica</taxon>
    </lineage>
</organism>
<feature type="domain" description="PRP1 splicing factor N-terminal" evidence="1">
    <location>
        <begin position="156"/>
        <end position="218"/>
    </location>
</feature>
<dbReference type="InterPro" id="IPR010491">
    <property type="entry name" value="PRP1_N"/>
</dbReference>
<dbReference type="EMBL" id="PGOL01004632">
    <property type="protein sequence ID" value="PKI36938.1"/>
    <property type="molecule type" value="Genomic_DNA"/>
</dbReference>
<reference evidence="2 3" key="1">
    <citation type="submission" date="2017-11" db="EMBL/GenBank/DDBJ databases">
        <title>De-novo sequencing of pomegranate (Punica granatum L.) genome.</title>
        <authorList>
            <person name="Akparov Z."/>
            <person name="Amiraslanov A."/>
            <person name="Hajiyeva S."/>
            <person name="Abbasov M."/>
            <person name="Kaur K."/>
            <person name="Hamwieh A."/>
            <person name="Solovyev V."/>
            <person name="Salamov A."/>
            <person name="Braich B."/>
            <person name="Kosarev P."/>
            <person name="Mahmoud A."/>
            <person name="Hajiyev E."/>
            <person name="Babayeva S."/>
            <person name="Izzatullayeva V."/>
            <person name="Mammadov A."/>
            <person name="Mammadov A."/>
            <person name="Sharifova S."/>
            <person name="Ojaghi J."/>
            <person name="Eynullazada K."/>
            <person name="Bayramov B."/>
            <person name="Abdulazimova A."/>
            <person name="Shahmuradov I."/>
        </authorList>
    </citation>
    <scope>NUCLEOTIDE SEQUENCE [LARGE SCALE GENOMIC DNA]</scope>
    <source>
        <strain evidence="3">cv. AG2017</strain>
        <tissue evidence="2">Leaf</tissue>
    </source>
</reference>
<evidence type="ECO:0000313" key="3">
    <source>
        <dbReference type="Proteomes" id="UP000233551"/>
    </source>
</evidence>
<name>A0A2I0HZ23_PUNGR</name>
<dbReference type="Pfam" id="PF06424">
    <property type="entry name" value="PRP1_N"/>
    <property type="match status" value="1"/>
</dbReference>
<protein>
    <recommendedName>
        <fullName evidence="1">PRP1 splicing factor N-terminal domain-containing protein</fullName>
    </recommendedName>
</protein>